<feature type="region of interest" description="Disordered" evidence="1">
    <location>
        <begin position="21"/>
        <end position="63"/>
    </location>
</feature>
<evidence type="ECO:0000313" key="2">
    <source>
        <dbReference type="EMBL" id="MBW0546416.1"/>
    </source>
</evidence>
<accession>A0A9Q3IKD0</accession>
<feature type="compositionally biased region" description="Basic and acidic residues" evidence="1">
    <location>
        <begin position="41"/>
        <end position="52"/>
    </location>
</feature>
<gene>
    <name evidence="2" type="ORF">O181_086131</name>
</gene>
<reference evidence="2" key="1">
    <citation type="submission" date="2021-03" db="EMBL/GenBank/DDBJ databases">
        <title>Draft genome sequence of rust myrtle Austropuccinia psidii MF-1, a brazilian biotype.</title>
        <authorList>
            <person name="Quecine M.C."/>
            <person name="Pachon D.M.R."/>
            <person name="Bonatelli M.L."/>
            <person name="Correr F.H."/>
            <person name="Franceschini L.M."/>
            <person name="Leite T.F."/>
            <person name="Margarido G.R.A."/>
            <person name="Almeida C.A."/>
            <person name="Ferrarezi J.A."/>
            <person name="Labate C.A."/>
        </authorList>
    </citation>
    <scope>NUCLEOTIDE SEQUENCE</scope>
    <source>
        <strain evidence="2">MF-1</strain>
    </source>
</reference>
<organism evidence="2 3">
    <name type="scientific">Austropuccinia psidii MF-1</name>
    <dbReference type="NCBI Taxonomy" id="1389203"/>
    <lineage>
        <taxon>Eukaryota</taxon>
        <taxon>Fungi</taxon>
        <taxon>Dikarya</taxon>
        <taxon>Basidiomycota</taxon>
        <taxon>Pucciniomycotina</taxon>
        <taxon>Pucciniomycetes</taxon>
        <taxon>Pucciniales</taxon>
        <taxon>Sphaerophragmiaceae</taxon>
        <taxon>Austropuccinia</taxon>
    </lineage>
</organism>
<comment type="caution">
    <text evidence="2">The sequence shown here is derived from an EMBL/GenBank/DDBJ whole genome shotgun (WGS) entry which is preliminary data.</text>
</comment>
<evidence type="ECO:0000256" key="1">
    <source>
        <dbReference type="SAM" id="MobiDB-lite"/>
    </source>
</evidence>
<dbReference type="EMBL" id="AVOT02051411">
    <property type="protein sequence ID" value="MBW0546416.1"/>
    <property type="molecule type" value="Genomic_DNA"/>
</dbReference>
<name>A0A9Q3IKD0_9BASI</name>
<evidence type="ECO:0000313" key="3">
    <source>
        <dbReference type="Proteomes" id="UP000765509"/>
    </source>
</evidence>
<proteinExistence type="predicted"/>
<sequence length="115" mass="13116">MQKTIPFLISTFDSIELTLPPFVEPSQHNEPPIPGQSQSSESHEDSSSHEPEPEVAPMQSREEPFGKSPLYFFHSYQLSLSTHWTICSSSRYSLLPHYHLKYAHQLPPAPPLLLF</sequence>
<dbReference type="Proteomes" id="UP000765509">
    <property type="component" value="Unassembled WGS sequence"/>
</dbReference>
<protein>
    <submittedName>
        <fullName evidence="2">Uncharacterized protein</fullName>
    </submittedName>
</protein>
<dbReference type="AlphaFoldDB" id="A0A9Q3IKD0"/>
<keyword evidence="3" id="KW-1185">Reference proteome</keyword>